<feature type="transmembrane region" description="Helical" evidence="5">
    <location>
        <begin position="153"/>
        <end position="175"/>
    </location>
</feature>
<comment type="caution">
    <text evidence="6">The sequence shown here is derived from an EMBL/GenBank/DDBJ whole genome shotgun (WGS) entry which is preliminary data.</text>
</comment>
<proteinExistence type="predicted"/>
<comment type="subcellular location">
    <subcellularLocation>
        <location evidence="1">Membrane</location>
        <topology evidence="1">Multi-pass membrane protein</topology>
    </subcellularLocation>
</comment>
<feature type="transmembrane region" description="Helical" evidence="5">
    <location>
        <begin position="96"/>
        <end position="123"/>
    </location>
</feature>
<dbReference type="PANTHER" id="PTHR11785">
    <property type="entry name" value="AMINO ACID TRANSPORTER"/>
    <property type="match status" value="1"/>
</dbReference>
<dbReference type="Pfam" id="PF13520">
    <property type="entry name" value="AA_permease_2"/>
    <property type="match status" value="1"/>
</dbReference>
<feature type="transmembrane region" description="Helical" evidence="5">
    <location>
        <begin position="356"/>
        <end position="382"/>
    </location>
</feature>
<keyword evidence="4 5" id="KW-0472">Membrane</keyword>
<dbReference type="Proteomes" id="UP001174909">
    <property type="component" value="Unassembled WGS sequence"/>
</dbReference>
<evidence type="ECO:0000256" key="2">
    <source>
        <dbReference type="ARBA" id="ARBA00022692"/>
    </source>
</evidence>
<sequence>MSEEGRGITGDVEAYEMQCLPAAENTAVSPDVTDSEAELLEDVVKEKGTGESGDEGKGSLRRGINLLDATGMVIGSIIGSGIFITPAIILELTGSFGVSMLCWVAGMIIAVCGGLCFLELALLHPRTGGAMVYLLEGFSLKNRNKWTRLLGQLLAFLYSWASIVIIRPASLSIISLACTRYLTRPFYLDCEIPKTLLKCLALAIIILLSVIMIRGVKIMAKISTVISAMKVLTVVFIIIVGIAGVIQRGHFSESFHRPFEGTQISSAESVGSIVIGLYSVLFAYDGWDGIGYSVEEVKKPERTLPRATVIGLTVVSVSYILVNLSFFSVLSSDEIAGTKAVALPFGEAVMGKAGLVIFPLLVALSAFGAALLSFYLATRVIFSGSREGILPEVFCGTHKKWKTPVAAAVFHATLSSVYLLTGDIASLIEGQAATIWVFYLLCFVAILIMRFTHKEDKRPFKIWWIVPVIMIVISVFLILLPLTRGPGWTLAAFGVTLTGVPVYVVFVMETPWRLRPVFMDRWSDSITKHVNRTLNAKSAR</sequence>
<name>A0AA35SNQ9_GEOBA</name>
<gene>
    <name evidence="6" type="ORF">GBAR_LOCUS18579</name>
</gene>
<dbReference type="PIRSF" id="PIRSF006060">
    <property type="entry name" value="AA_transporter"/>
    <property type="match status" value="1"/>
</dbReference>
<evidence type="ECO:0000256" key="4">
    <source>
        <dbReference type="ARBA" id="ARBA00023136"/>
    </source>
</evidence>
<dbReference type="PANTHER" id="PTHR11785:SF512">
    <property type="entry name" value="SOBREMESA, ISOFORM B"/>
    <property type="match status" value="1"/>
</dbReference>
<dbReference type="EMBL" id="CASHTH010002633">
    <property type="protein sequence ID" value="CAI8032924.1"/>
    <property type="molecule type" value="Genomic_DNA"/>
</dbReference>
<keyword evidence="2 5" id="KW-0812">Transmembrane</keyword>
<feature type="transmembrane region" description="Helical" evidence="5">
    <location>
        <begin position="266"/>
        <end position="284"/>
    </location>
</feature>
<dbReference type="GO" id="GO:0015179">
    <property type="term" value="F:L-amino acid transmembrane transporter activity"/>
    <property type="evidence" value="ECO:0007669"/>
    <property type="project" value="TreeGrafter"/>
</dbReference>
<evidence type="ECO:0000256" key="5">
    <source>
        <dbReference type="SAM" id="Phobius"/>
    </source>
</evidence>
<organism evidence="6 7">
    <name type="scientific">Geodia barretti</name>
    <name type="common">Barrett's horny sponge</name>
    <dbReference type="NCBI Taxonomy" id="519541"/>
    <lineage>
        <taxon>Eukaryota</taxon>
        <taxon>Metazoa</taxon>
        <taxon>Porifera</taxon>
        <taxon>Demospongiae</taxon>
        <taxon>Heteroscleromorpha</taxon>
        <taxon>Tetractinellida</taxon>
        <taxon>Astrophorina</taxon>
        <taxon>Geodiidae</taxon>
        <taxon>Geodia</taxon>
    </lineage>
</organism>
<protein>
    <submittedName>
        <fullName evidence="6">B(0,+)-type amino acid transporter 1</fullName>
    </submittedName>
</protein>
<feature type="transmembrane region" description="Helical" evidence="5">
    <location>
        <begin position="403"/>
        <end position="421"/>
    </location>
</feature>
<feature type="transmembrane region" description="Helical" evidence="5">
    <location>
        <begin position="66"/>
        <end position="90"/>
    </location>
</feature>
<feature type="transmembrane region" description="Helical" evidence="5">
    <location>
        <begin position="195"/>
        <end position="213"/>
    </location>
</feature>
<evidence type="ECO:0000256" key="3">
    <source>
        <dbReference type="ARBA" id="ARBA00022989"/>
    </source>
</evidence>
<keyword evidence="3 5" id="KW-1133">Transmembrane helix</keyword>
<dbReference type="InterPro" id="IPR050598">
    <property type="entry name" value="AminoAcid_Transporter"/>
</dbReference>
<reference evidence="6" key="1">
    <citation type="submission" date="2023-03" db="EMBL/GenBank/DDBJ databases">
        <authorList>
            <person name="Steffen K."/>
            <person name="Cardenas P."/>
        </authorList>
    </citation>
    <scope>NUCLEOTIDE SEQUENCE</scope>
</reference>
<dbReference type="AlphaFoldDB" id="A0AA35SNQ9"/>
<evidence type="ECO:0000256" key="1">
    <source>
        <dbReference type="ARBA" id="ARBA00004141"/>
    </source>
</evidence>
<feature type="transmembrane region" description="Helical" evidence="5">
    <location>
        <begin position="304"/>
        <end position="322"/>
    </location>
</feature>
<feature type="transmembrane region" description="Helical" evidence="5">
    <location>
        <begin position="488"/>
        <end position="508"/>
    </location>
</feature>
<feature type="transmembrane region" description="Helical" evidence="5">
    <location>
        <begin position="225"/>
        <end position="246"/>
    </location>
</feature>
<feature type="transmembrane region" description="Helical" evidence="5">
    <location>
        <begin position="463"/>
        <end position="482"/>
    </location>
</feature>
<evidence type="ECO:0000313" key="7">
    <source>
        <dbReference type="Proteomes" id="UP001174909"/>
    </source>
</evidence>
<feature type="transmembrane region" description="Helical" evidence="5">
    <location>
        <begin position="433"/>
        <end position="451"/>
    </location>
</feature>
<dbReference type="InterPro" id="IPR002293">
    <property type="entry name" value="AA/rel_permease1"/>
</dbReference>
<dbReference type="GO" id="GO:0016020">
    <property type="term" value="C:membrane"/>
    <property type="evidence" value="ECO:0007669"/>
    <property type="project" value="UniProtKB-SubCell"/>
</dbReference>
<keyword evidence="7" id="KW-1185">Reference proteome</keyword>
<accession>A0AA35SNQ9</accession>
<dbReference type="Gene3D" id="1.20.1740.10">
    <property type="entry name" value="Amino acid/polyamine transporter I"/>
    <property type="match status" value="1"/>
</dbReference>
<evidence type="ECO:0000313" key="6">
    <source>
        <dbReference type="EMBL" id="CAI8032924.1"/>
    </source>
</evidence>